<dbReference type="AlphaFoldDB" id="B9REL5"/>
<dbReference type="Proteomes" id="UP000008311">
    <property type="component" value="Unassembled WGS sequence"/>
</dbReference>
<evidence type="ECO:0000313" key="1">
    <source>
        <dbReference type="EMBL" id="EEF50218.1"/>
    </source>
</evidence>
<dbReference type="InParanoid" id="B9REL5"/>
<organism evidence="1 2">
    <name type="scientific">Ricinus communis</name>
    <name type="common">Castor bean</name>
    <dbReference type="NCBI Taxonomy" id="3988"/>
    <lineage>
        <taxon>Eukaryota</taxon>
        <taxon>Viridiplantae</taxon>
        <taxon>Streptophyta</taxon>
        <taxon>Embryophyta</taxon>
        <taxon>Tracheophyta</taxon>
        <taxon>Spermatophyta</taxon>
        <taxon>Magnoliopsida</taxon>
        <taxon>eudicotyledons</taxon>
        <taxon>Gunneridae</taxon>
        <taxon>Pentapetalae</taxon>
        <taxon>rosids</taxon>
        <taxon>fabids</taxon>
        <taxon>Malpighiales</taxon>
        <taxon>Euphorbiaceae</taxon>
        <taxon>Acalyphoideae</taxon>
        <taxon>Acalypheae</taxon>
        <taxon>Ricinus</taxon>
    </lineage>
</organism>
<keyword evidence="2" id="KW-1185">Reference proteome</keyword>
<evidence type="ECO:0000313" key="2">
    <source>
        <dbReference type="Proteomes" id="UP000008311"/>
    </source>
</evidence>
<reference evidence="2" key="1">
    <citation type="journal article" date="2010" name="Nat. Biotechnol.">
        <title>Draft genome sequence of the oilseed species Ricinus communis.</title>
        <authorList>
            <person name="Chan A.P."/>
            <person name="Crabtree J."/>
            <person name="Zhao Q."/>
            <person name="Lorenzi H."/>
            <person name="Orvis J."/>
            <person name="Puiu D."/>
            <person name="Melake-Berhan A."/>
            <person name="Jones K.M."/>
            <person name="Redman J."/>
            <person name="Chen G."/>
            <person name="Cahoon E.B."/>
            <person name="Gedil M."/>
            <person name="Stanke M."/>
            <person name="Haas B.J."/>
            <person name="Wortman J.R."/>
            <person name="Fraser-Liggett C.M."/>
            <person name="Ravel J."/>
            <person name="Rabinowicz P.D."/>
        </authorList>
    </citation>
    <scope>NUCLEOTIDE SEQUENCE [LARGE SCALE GENOMIC DNA]</scope>
    <source>
        <strain evidence="2">cv. Hale</strain>
    </source>
</reference>
<accession>B9REL5</accession>
<proteinExistence type="predicted"/>
<gene>
    <name evidence="1" type="ORF">RCOM_1773830</name>
</gene>
<dbReference type="EMBL" id="EQ973776">
    <property type="protein sequence ID" value="EEF50218.1"/>
    <property type="molecule type" value="Genomic_DNA"/>
</dbReference>
<sequence>MAVDTCMAFLHAWKEVRMSQVIYKKFGWVKCNMDVATFENGRVIGVGLVIRDEEEQGLQRVIFESDAKVIVGAFHSRPEDQSGH</sequence>
<protein>
    <recommendedName>
        <fullName evidence="3">RNase H type-1 domain-containing protein</fullName>
    </recommendedName>
</protein>
<evidence type="ECO:0008006" key="3">
    <source>
        <dbReference type="Google" id="ProtNLM"/>
    </source>
</evidence>
<name>B9REL5_RICCO</name>